<protein>
    <recommendedName>
        <fullName evidence="6">EF-hand domain-containing protein</fullName>
    </recommendedName>
</protein>
<dbReference type="InterPro" id="IPR018247">
    <property type="entry name" value="EF_Hand_1_Ca_BS"/>
</dbReference>
<evidence type="ECO:0000256" key="4">
    <source>
        <dbReference type="ARBA" id="ARBA00022737"/>
    </source>
</evidence>
<dbReference type="PANTHER" id="PTHR46212">
    <property type="entry name" value="PEFLIN"/>
    <property type="match status" value="1"/>
</dbReference>
<dbReference type="GO" id="GO:0005737">
    <property type="term" value="C:cytoplasm"/>
    <property type="evidence" value="ECO:0007669"/>
    <property type="project" value="UniProtKB-SubCell"/>
</dbReference>
<organism evidence="7 8">
    <name type="scientific">Exaiptasia diaphana</name>
    <name type="common">Tropical sea anemone</name>
    <name type="synonym">Aiptasia pulchella</name>
    <dbReference type="NCBI Taxonomy" id="2652724"/>
    <lineage>
        <taxon>Eukaryota</taxon>
        <taxon>Metazoa</taxon>
        <taxon>Cnidaria</taxon>
        <taxon>Anthozoa</taxon>
        <taxon>Hexacorallia</taxon>
        <taxon>Actiniaria</taxon>
        <taxon>Aiptasiidae</taxon>
        <taxon>Exaiptasia</taxon>
    </lineage>
</organism>
<evidence type="ECO:0000256" key="1">
    <source>
        <dbReference type="ARBA" id="ARBA00004496"/>
    </source>
</evidence>
<dbReference type="PROSITE" id="PS00018">
    <property type="entry name" value="EF_HAND_1"/>
    <property type="match status" value="2"/>
</dbReference>
<dbReference type="GO" id="GO:0043226">
    <property type="term" value="C:organelle"/>
    <property type="evidence" value="ECO:0007669"/>
    <property type="project" value="UniProtKB-ARBA"/>
</dbReference>
<dbReference type="InterPro" id="IPR051426">
    <property type="entry name" value="Peflin/Sorcin_CaBP"/>
</dbReference>
<keyword evidence="3" id="KW-0479">Metal-binding</keyword>
<dbReference type="PROSITE" id="PS50222">
    <property type="entry name" value="EF_HAND_2"/>
    <property type="match status" value="3"/>
</dbReference>
<reference evidence="7" key="1">
    <citation type="submission" date="2022-11" db="UniProtKB">
        <authorList>
            <consortium name="EnsemblMetazoa"/>
        </authorList>
    </citation>
    <scope>IDENTIFICATION</scope>
</reference>
<dbReference type="InterPro" id="IPR002048">
    <property type="entry name" value="EF_hand_dom"/>
</dbReference>
<name>A0A913WZT7_EXADI</name>
<proteinExistence type="predicted"/>
<dbReference type="OMA" id="YICDWEQ"/>
<feature type="domain" description="EF-hand" evidence="6">
    <location>
        <begin position="12"/>
        <end position="47"/>
    </location>
</feature>
<sequence>MAASMESAKDSVDKNWLKELFKRIDTDNSGSISSEELQKALTNGSWTPFNPETVRLMIGMFDRDNSGGIEFDEFLSLWKYICDWEQTFRSYDKDNSGTIDREELEIALTSFGHKLSDRIYRLMIRRFDRSGQGEIRFDDFIQCCVVLQILSNAFRYHDQNMRGTITLDFEEFINVVLSLNIGKV</sequence>
<keyword evidence="4" id="KW-0677">Repeat</keyword>
<keyword evidence="5" id="KW-0106">Calcium</keyword>
<dbReference type="InterPro" id="IPR011992">
    <property type="entry name" value="EF-hand-dom_pair"/>
</dbReference>
<keyword evidence="2" id="KW-0963">Cytoplasm</keyword>
<keyword evidence="8" id="KW-1185">Reference proteome</keyword>
<comment type="subcellular location">
    <subcellularLocation>
        <location evidence="1">Cytoplasm</location>
    </subcellularLocation>
</comment>
<evidence type="ECO:0000256" key="3">
    <source>
        <dbReference type="ARBA" id="ARBA00022723"/>
    </source>
</evidence>
<dbReference type="SMART" id="SM00054">
    <property type="entry name" value="EFh"/>
    <property type="match status" value="5"/>
</dbReference>
<dbReference type="Gene3D" id="1.10.238.10">
    <property type="entry name" value="EF-hand"/>
    <property type="match status" value="1"/>
</dbReference>
<evidence type="ECO:0000313" key="7">
    <source>
        <dbReference type="EnsemblMetazoa" id="XP_020896645.1"/>
    </source>
</evidence>
<evidence type="ECO:0000256" key="2">
    <source>
        <dbReference type="ARBA" id="ARBA00022490"/>
    </source>
</evidence>
<evidence type="ECO:0000259" key="6">
    <source>
        <dbReference type="PROSITE" id="PS50222"/>
    </source>
</evidence>
<dbReference type="GO" id="GO:0005509">
    <property type="term" value="F:calcium ion binding"/>
    <property type="evidence" value="ECO:0007669"/>
    <property type="project" value="InterPro"/>
</dbReference>
<dbReference type="Pfam" id="PF13499">
    <property type="entry name" value="EF-hand_7"/>
    <property type="match status" value="2"/>
</dbReference>
<dbReference type="SUPFAM" id="SSF47473">
    <property type="entry name" value="EF-hand"/>
    <property type="match status" value="1"/>
</dbReference>
<dbReference type="KEGG" id="epa:110235520"/>
<dbReference type="FunFam" id="1.10.238.10:FF:000178">
    <property type="entry name" value="Calmodulin-2 A"/>
    <property type="match status" value="1"/>
</dbReference>
<feature type="domain" description="EF-hand" evidence="6">
    <location>
        <begin position="115"/>
        <end position="150"/>
    </location>
</feature>
<dbReference type="GO" id="GO:0048306">
    <property type="term" value="F:calcium-dependent protein binding"/>
    <property type="evidence" value="ECO:0007669"/>
    <property type="project" value="UniProtKB-ARBA"/>
</dbReference>
<dbReference type="RefSeq" id="XP_020896645.1">
    <property type="nucleotide sequence ID" value="XM_021040986.2"/>
</dbReference>
<dbReference type="PANTHER" id="PTHR46212:SF9">
    <property type="entry name" value="PROGRAMMED CELL DEATH PROTEIN 6"/>
    <property type="match status" value="1"/>
</dbReference>
<accession>A0A913WZT7</accession>
<feature type="domain" description="EF-hand" evidence="6">
    <location>
        <begin position="83"/>
        <end position="114"/>
    </location>
</feature>
<dbReference type="Proteomes" id="UP000887567">
    <property type="component" value="Unplaced"/>
</dbReference>
<dbReference type="AlphaFoldDB" id="A0A913WZT7"/>
<evidence type="ECO:0000313" key="8">
    <source>
        <dbReference type="Proteomes" id="UP000887567"/>
    </source>
</evidence>
<dbReference type="GeneID" id="110235520"/>
<dbReference type="EnsemblMetazoa" id="XM_021040986.2">
    <property type="protein sequence ID" value="XP_020896645.1"/>
    <property type="gene ID" value="LOC110235520"/>
</dbReference>
<evidence type="ECO:0000256" key="5">
    <source>
        <dbReference type="ARBA" id="ARBA00022837"/>
    </source>
</evidence>
<dbReference type="OrthoDB" id="186625at2759"/>